<feature type="region of interest" description="Disordered" evidence="1">
    <location>
        <begin position="1"/>
        <end position="26"/>
    </location>
</feature>
<protein>
    <submittedName>
        <fullName evidence="2">Ribosome biogenesis protein NOP53</fullName>
    </submittedName>
</protein>
<evidence type="ECO:0000313" key="2">
    <source>
        <dbReference type="WBParaSite" id="SSTP_0000177500.1"/>
    </source>
</evidence>
<organism evidence="2">
    <name type="scientific">Strongyloides stercoralis</name>
    <name type="common">Threadworm</name>
    <dbReference type="NCBI Taxonomy" id="6248"/>
    <lineage>
        <taxon>Eukaryota</taxon>
        <taxon>Metazoa</taxon>
        <taxon>Ecdysozoa</taxon>
        <taxon>Nematoda</taxon>
        <taxon>Chromadorea</taxon>
        <taxon>Rhabditida</taxon>
        <taxon>Tylenchina</taxon>
        <taxon>Panagrolaimomorpha</taxon>
        <taxon>Strongyloidoidea</taxon>
        <taxon>Strongyloididae</taxon>
        <taxon>Strongyloides</taxon>
    </lineage>
</organism>
<name>A0A0K0DX08_STRER</name>
<dbReference type="AlphaFoldDB" id="A0A0K0DX08"/>
<proteinExistence type="predicted"/>
<reference evidence="2" key="1">
    <citation type="submission" date="2015-08" db="UniProtKB">
        <authorList>
            <consortium name="WormBaseParasite"/>
        </authorList>
    </citation>
    <scope>IDENTIFICATION</scope>
</reference>
<evidence type="ECO:0000256" key="1">
    <source>
        <dbReference type="SAM" id="MobiDB-lite"/>
    </source>
</evidence>
<dbReference type="WBParaSite" id="SSTP_0000177500.1">
    <property type="protein sequence ID" value="SSTP_0000177500.1"/>
    <property type="gene ID" value="SSTP_0000177500"/>
</dbReference>
<accession>A0A0K0DX08</accession>
<sequence length="195" mass="22823">MIKKKILQGSITKKPLKSSDKPKDKKKSLIINNVKRKVSSNGQLKARTEEVGDKTVIYEHNNSNLTIVERNDIMNVIDDNNNILFKDNGYNTSLLLSGSPKHRKKGLNILDDKKFKEKKVREVKEGRVSKRSTLLLSKKIRKSINSLRSENKFNISIPEHFKKDILEIRRKQEAQNRRYPLRDRKPVLRYNPQNY</sequence>